<dbReference type="EMBL" id="JAUJDW010000095">
    <property type="protein sequence ID" value="KAK0638353.1"/>
    <property type="molecule type" value="Genomic_DNA"/>
</dbReference>
<proteinExistence type="predicted"/>
<comment type="caution">
    <text evidence="1">The sequence shown here is derived from an EMBL/GenBank/DDBJ whole genome shotgun (WGS) entry which is preliminary data.</text>
</comment>
<reference evidence="1" key="1">
    <citation type="submission" date="2023-06" db="EMBL/GenBank/DDBJ databases">
        <title>Multi-omics analyses reveal the molecular pathogenesis toolkit of Lasiodiplodia hormozganensis, a cross-kingdom pathogen.</title>
        <authorList>
            <person name="Felix C."/>
            <person name="Meneses R."/>
            <person name="Goncalves M.F.M."/>
            <person name="Tilleman L."/>
            <person name="Duarte A.S."/>
            <person name="Jorrin-Novo J.V."/>
            <person name="Van De Peer Y."/>
            <person name="Deforce D."/>
            <person name="Van Nieuwerburgh F."/>
            <person name="Esteves A.C."/>
            <person name="Alves A."/>
        </authorList>
    </citation>
    <scope>NUCLEOTIDE SEQUENCE</scope>
    <source>
        <strain evidence="1">CBS 339.90</strain>
    </source>
</reference>
<protein>
    <submittedName>
        <fullName evidence="1">Uncharacterized protein</fullName>
    </submittedName>
</protein>
<evidence type="ECO:0000313" key="1">
    <source>
        <dbReference type="EMBL" id="KAK0638353.1"/>
    </source>
</evidence>
<accession>A0AA39XQH6</accession>
<dbReference type="AlphaFoldDB" id="A0AA39XQH6"/>
<gene>
    <name evidence="1" type="ORF">DIS24_g9886</name>
</gene>
<evidence type="ECO:0000313" key="2">
    <source>
        <dbReference type="Proteomes" id="UP001175001"/>
    </source>
</evidence>
<organism evidence="1 2">
    <name type="scientific">Lasiodiplodia hormozganensis</name>
    <dbReference type="NCBI Taxonomy" id="869390"/>
    <lineage>
        <taxon>Eukaryota</taxon>
        <taxon>Fungi</taxon>
        <taxon>Dikarya</taxon>
        <taxon>Ascomycota</taxon>
        <taxon>Pezizomycotina</taxon>
        <taxon>Dothideomycetes</taxon>
        <taxon>Dothideomycetes incertae sedis</taxon>
        <taxon>Botryosphaeriales</taxon>
        <taxon>Botryosphaeriaceae</taxon>
        <taxon>Lasiodiplodia</taxon>
    </lineage>
</organism>
<name>A0AA39XQH6_9PEZI</name>
<keyword evidence="2" id="KW-1185">Reference proteome</keyword>
<dbReference type="Proteomes" id="UP001175001">
    <property type="component" value="Unassembled WGS sequence"/>
</dbReference>
<sequence>MSGNSNMNMKRKFEDDIDNLSPSLKRMRMIQEEDDANEVDHVQHGRQSLVCLPGEMTNRIYNADSNKKRRFEDALHDLSPSLKRGKVMAEDEDTEMDHVHVDQNHQSSNFLTRIPGEIRNRIYDAFLAEILPQSEFVEPNILMTRCTSSDDDDDALTVHEALRREKARRQQEPYLSAIRTSALRCVPGVRKEFMSRLWHAVTLRFSASKPQSPIQACDFSFLRSVHPGIILYQVELEEIGLSHNDRLKMVNVFLPFIRALEEMKFKGIVRLLGRQDDVELAWCCIDRMQKYWRLGNSLMEVRNNMDGVWRMMSDIHRNTIVKESLETTFDMAVDMSPSRRITGVSSDSGFIHRTAEPTDPFDGEPWCWQVVVGQAAPTISTSPYANGRHFSRRVEKLRSIKRGYMKAKGLLAPVPGQEIEGEIEHGLDV</sequence>